<protein>
    <recommendedName>
        <fullName evidence="2">Transcription regulator Rua1 C-terminal domain-containing protein</fullName>
    </recommendedName>
</protein>
<feature type="region of interest" description="Disordered" evidence="1">
    <location>
        <begin position="592"/>
        <end position="759"/>
    </location>
</feature>
<proteinExistence type="predicted"/>
<gene>
    <name evidence="3" type="ORF">PNOK_0933200</name>
</gene>
<dbReference type="OrthoDB" id="5595379at2759"/>
<feature type="compositionally biased region" description="Low complexity" evidence="1">
    <location>
        <begin position="720"/>
        <end position="732"/>
    </location>
</feature>
<comment type="caution">
    <text evidence="3">The sequence shown here is derived from an EMBL/GenBank/DDBJ whole genome shotgun (WGS) entry which is preliminary data.</text>
</comment>
<dbReference type="InterPro" id="IPR028012">
    <property type="entry name" value="Rua1_C"/>
</dbReference>
<feature type="compositionally biased region" description="Acidic residues" evidence="1">
    <location>
        <begin position="688"/>
        <end position="700"/>
    </location>
</feature>
<feature type="region of interest" description="Disordered" evidence="1">
    <location>
        <begin position="300"/>
        <end position="334"/>
    </location>
</feature>
<organism evidence="3 4">
    <name type="scientific">Pyrrhoderma noxium</name>
    <dbReference type="NCBI Taxonomy" id="2282107"/>
    <lineage>
        <taxon>Eukaryota</taxon>
        <taxon>Fungi</taxon>
        <taxon>Dikarya</taxon>
        <taxon>Basidiomycota</taxon>
        <taxon>Agaricomycotina</taxon>
        <taxon>Agaricomycetes</taxon>
        <taxon>Hymenochaetales</taxon>
        <taxon>Hymenochaetaceae</taxon>
        <taxon>Pyrrhoderma</taxon>
    </lineage>
</organism>
<feature type="compositionally biased region" description="Low complexity" evidence="1">
    <location>
        <begin position="261"/>
        <end position="271"/>
    </location>
</feature>
<dbReference type="Pfam" id="PF14616">
    <property type="entry name" value="Rua1_C"/>
    <property type="match status" value="1"/>
</dbReference>
<sequence>MLHTPLKHAQVAPAHPSPSHTVPLNAGRCNTHLHPNNSHELNLSDWLHVSPNQVAMMSPARSSASPTSMHSFSPQHGVFVQSHSPLQYNQYSPPFVSQPYPHTGPQASFAPAQSSSHLVAEYQMHMQLPVPLINVEDVTPQPHTPYTPPSYQHATHQPGHHMNMGLLDMGLQRSQPQHSQEQLALNASDDASLLLSFAEYIQFSANTQSAGPSPVLHSHSHVSPSTQMHVQNQPHSCSVSSPLAHSHDSMHNHSQSRLEGESSTLTTLSGSDHIRNSVSPQTNVKTTFVDLLRAVSPVTEANASGAASPVPARNSTESKVIQATGKGQQNRKPVESAELPFKLEISIAAPQPRSFNRTHSSLPTPQSPHHPSSRPTSSLGMSPLSSLSPLSELAELASQRSTPALGCSGPASPGLLTPASATFPASRPLSRISRPSSALSISSHVPKSSSSKRKGSSANHVPHRFPASRLQVSLPTSNVGLADAQAALARRLCGPLEFDNDGLGYRTRARAKCMKAEIQERERQLDLALIRRGLRGPTPEEEKSVGGLEMLASVSMTRCVTLDLDLESDIDILKTKSTTAAKKGVKRPFKDVDTDDVASESGMSEVRRTPSKRARYATEKAKSATSSQSKSKNAKPEEKPAATSSKAKNNNTSRVKDTKKARPSPARSSSNSKKAGSKQGLENKDMEVDIDAEGEVEDELTSLSSMSDMDYEPEKKKSGSKSVSSKVAPKSKASSRSKKATTSSGAGNAASASTLVEPTGAPIDIPTRTFPASVPLHNSFPLLYRKFPLCGYIDPNAPRNGIPDSAPAGTVSDRMAPSPSGGHWNSPRSAEDLYTPRYVRGVGREKAGLCPICYESPERGGAGKAEWLSMKFSAFNYHMQYAHGISPTTTLPFSPPTAFRLVSRVPNHKNEKSQILEGHCHRCREWAPVEGVKCVEAKLKEIYWWKHAAQCHKGSTLEGEHDAHQEDEIADRVRAVYDAQHQQQSSSSQTPPLFTTTPLF</sequence>
<reference evidence="3 4" key="1">
    <citation type="journal article" date="2017" name="Mol. Ecol.">
        <title>Comparative and population genomic landscape of Phellinus noxius: A hypervariable fungus causing root rot in trees.</title>
        <authorList>
            <person name="Chung C.L."/>
            <person name="Lee T.J."/>
            <person name="Akiba M."/>
            <person name="Lee H.H."/>
            <person name="Kuo T.H."/>
            <person name="Liu D."/>
            <person name="Ke H.M."/>
            <person name="Yokoi T."/>
            <person name="Roa M.B."/>
            <person name="Lu M.J."/>
            <person name="Chang Y.Y."/>
            <person name="Ann P.J."/>
            <person name="Tsai J.N."/>
            <person name="Chen C.Y."/>
            <person name="Tzean S.S."/>
            <person name="Ota Y."/>
            <person name="Hattori T."/>
            <person name="Sahashi N."/>
            <person name="Liou R.F."/>
            <person name="Kikuchi T."/>
            <person name="Tsai I.J."/>
        </authorList>
    </citation>
    <scope>NUCLEOTIDE SEQUENCE [LARGE SCALE GENOMIC DNA]</scope>
    <source>
        <strain evidence="3 4">FFPRI411160</strain>
    </source>
</reference>
<name>A0A286U5K1_9AGAM</name>
<feature type="compositionally biased region" description="Polar residues" evidence="1">
    <location>
        <begin position="642"/>
        <end position="653"/>
    </location>
</feature>
<feature type="compositionally biased region" description="Low complexity" evidence="1">
    <location>
        <begin position="358"/>
        <end position="386"/>
    </location>
</feature>
<feature type="region of interest" description="Disordered" evidence="1">
    <location>
        <begin position="418"/>
        <end position="462"/>
    </location>
</feature>
<dbReference type="PANTHER" id="PTHR28125:SF2">
    <property type="entry name" value="MEIOTIC EXPRESSION UP-REGULATED PROTEIN 26"/>
    <property type="match status" value="1"/>
</dbReference>
<evidence type="ECO:0000259" key="2">
    <source>
        <dbReference type="Pfam" id="PF14616"/>
    </source>
</evidence>
<evidence type="ECO:0000313" key="4">
    <source>
        <dbReference type="Proteomes" id="UP000217199"/>
    </source>
</evidence>
<feature type="domain" description="Transcription regulator Rua1 C-terminal" evidence="2">
    <location>
        <begin position="829"/>
        <end position="952"/>
    </location>
</feature>
<feature type="compositionally biased region" description="Low complexity" evidence="1">
    <location>
        <begin position="212"/>
        <end position="225"/>
    </location>
</feature>
<evidence type="ECO:0000313" key="3">
    <source>
        <dbReference type="EMBL" id="PAV14779.1"/>
    </source>
</evidence>
<feature type="compositionally biased region" description="Polar residues" evidence="1">
    <location>
        <begin position="313"/>
        <end position="331"/>
    </location>
</feature>
<dbReference type="InParanoid" id="A0A286U5K1"/>
<accession>A0A286U5K1</accession>
<feature type="compositionally biased region" description="Low complexity" evidence="1">
    <location>
        <begin position="663"/>
        <end position="674"/>
    </location>
</feature>
<feature type="compositionally biased region" description="Basic and acidic residues" evidence="1">
    <location>
        <begin position="245"/>
        <end position="260"/>
    </location>
</feature>
<feature type="compositionally biased region" description="Low complexity" evidence="1">
    <location>
        <begin position="982"/>
        <end position="1000"/>
    </location>
</feature>
<dbReference type="STRING" id="2282107.A0A286U5K1"/>
<keyword evidence="4" id="KW-1185">Reference proteome</keyword>
<dbReference type="PANTHER" id="PTHR28125">
    <property type="entry name" value="MEIOTIC EXPRESSION UP-REGULATED PROTEIN 26"/>
    <property type="match status" value="1"/>
</dbReference>
<feature type="region of interest" description="Disordered" evidence="1">
    <location>
        <begin position="208"/>
        <end position="279"/>
    </location>
</feature>
<dbReference type="AlphaFoldDB" id="A0A286U5K1"/>
<feature type="compositionally biased region" description="Low complexity" evidence="1">
    <location>
        <begin position="424"/>
        <end position="449"/>
    </location>
</feature>
<feature type="compositionally biased region" description="Low complexity" evidence="1">
    <location>
        <begin position="740"/>
        <end position="754"/>
    </location>
</feature>
<feature type="region of interest" description="Disordered" evidence="1">
    <location>
        <begin position="351"/>
        <end position="386"/>
    </location>
</feature>
<feature type="region of interest" description="Disordered" evidence="1">
    <location>
        <begin position="801"/>
        <end position="830"/>
    </location>
</feature>
<feature type="region of interest" description="Disordered" evidence="1">
    <location>
        <begin position="1"/>
        <end position="36"/>
    </location>
</feature>
<feature type="compositionally biased region" description="Polar residues" evidence="1">
    <location>
        <begin position="226"/>
        <end position="243"/>
    </location>
</feature>
<feature type="region of interest" description="Disordered" evidence="1">
    <location>
        <begin position="977"/>
        <end position="1000"/>
    </location>
</feature>
<dbReference type="EMBL" id="NBII01000011">
    <property type="protein sequence ID" value="PAV14779.1"/>
    <property type="molecule type" value="Genomic_DNA"/>
</dbReference>
<evidence type="ECO:0000256" key="1">
    <source>
        <dbReference type="SAM" id="MobiDB-lite"/>
    </source>
</evidence>
<dbReference type="Proteomes" id="UP000217199">
    <property type="component" value="Unassembled WGS sequence"/>
</dbReference>